<sequence>MSAVAEFLNGAHPPSRLPRPAGYPQTLVLAIPPTVHLFSWLKPICTSRKVHRVDFNLSLAQLKS</sequence>
<name>A0A0E9VLU4_ANGAN</name>
<accession>A0A0E9VLU4</accession>
<organism evidence="1">
    <name type="scientific">Anguilla anguilla</name>
    <name type="common">European freshwater eel</name>
    <name type="synonym">Muraena anguilla</name>
    <dbReference type="NCBI Taxonomy" id="7936"/>
    <lineage>
        <taxon>Eukaryota</taxon>
        <taxon>Metazoa</taxon>
        <taxon>Chordata</taxon>
        <taxon>Craniata</taxon>
        <taxon>Vertebrata</taxon>
        <taxon>Euteleostomi</taxon>
        <taxon>Actinopterygii</taxon>
        <taxon>Neopterygii</taxon>
        <taxon>Teleostei</taxon>
        <taxon>Anguilliformes</taxon>
        <taxon>Anguillidae</taxon>
        <taxon>Anguilla</taxon>
    </lineage>
</organism>
<evidence type="ECO:0000313" key="1">
    <source>
        <dbReference type="EMBL" id="JAH78203.1"/>
    </source>
</evidence>
<dbReference type="AlphaFoldDB" id="A0A0E9VLU4"/>
<proteinExistence type="predicted"/>
<protein>
    <submittedName>
        <fullName evidence="1">Uncharacterized protein</fullName>
    </submittedName>
</protein>
<dbReference type="EMBL" id="GBXM01030374">
    <property type="protein sequence ID" value="JAH78203.1"/>
    <property type="molecule type" value="Transcribed_RNA"/>
</dbReference>
<reference evidence="1" key="1">
    <citation type="submission" date="2014-11" db="EMBL/GenBank/DDBJ databases">
        <authorList>
            <person name="Amaro Gonzalez C."/>
        </authorList>
    </citation>
    <scope>NUCLEOTIDE SEQUENCE</scope>
</reference>
<reference evidence="1" key="2">
    <citation type="journal article" date="2015" name="Fish Shellfish Immunol.">
        <title>Early steps in the European eel (Anguilla anguilla)-Vibrio vulnificus interaction in the gills: Role of the RtxA13 toxin.</title>
        <authorList>
            <person name="Callol A."/>
            <person name="Pajuelo D."/>
            <person name="Ebbesson L."/>
            <person name="Teles M."/>
            <person name="MacKenzie S."/>
            <person name="Amaro C."/>
        </authorList>
    </citation>
    <scope>NUCLEOTIDE SEQUENCE</scope>
</reference>